<dbReference type="EMBL" id="CP035758">
    <property type="protein sequence ID" value="QBD82839.1"/>
    <property type="molecule type" value="Genomic_DNA"/>
</dbReference>
<organism evidence="5 6">
    <name type="scientific">Ktedonosporobacter rubrisoli</name>
    <dbReference type="NCBI Taxonomy" id="2509675"/>
    <lineage>
        <taxon>Bacteria</taxon>
        <taxon>Bacillati</taxon>
        <taxon>Chloroflexota</taxon>
        <taxon>Ktedonobacteria</taxon>
        <taxon>Ktedonobacterales</taxon>
        <taxon>Ktedonosporobacteraceae</taxon>
        <taxon>Ktedonosporobacter</taxon>
    </lineage>
</organism>
<evidence type="ECO:0000256" key="1">
    <source>
        <dbReference type="ARBA" id="ARBA00023015"/>
    </source>
</evidence>
<reference evidence="5 6" key="1">
    <citation type="submission" date="2019-01" db="EMBL/GenBank/DDBJ databases">
        <title>Ktedonosporobacter rubrisoli SCAWS-G2.</title>
        <authorList>
            <person name="Huang Y."/>
            <person name="Yan B."/>
        </authorList>
    </citation>
    <scope>NUCLEOTIDE SEQUENCE [LARGE SCALE GENOMIC DNA]</scope>
    <source>
        <strain evidence="5 6">SCAWS-G2</strain>
    </source>
</reference>
<dbReference type="Gene3D" id="1.10.10.10">
    <property type="entry name" value="Winged helix-like DNA-binding domain superfamily/Winged helix DNA-binding domain"/>
    <property type="match status" value="1"/>
</dbReference>
<evidence type="ECO:0000256" key="2">
    <source>
        <dbReference type="ARBA" id="ARBA00023125"/>
    </source>
</evidence>
<dbReference type="AlphaFoldDB" id="A0A4P6K3R4"/>
<dbReference type="InterPro" id="IPR036388">
    <property type="entry name" value="WH-like_DNA-bd_sf"/>
</dbReference>
<evidence type="ECO:0000259" key="4">
    <source>
        <dbReference type="PROSITE" id="PS50995"/>
    </source>
</evidence>
<evidence type="ECO:0000313" key="6">
    <source>
        <dbReference type="Proteomes" id="UP000290365"/>
    </source>
</evidence>
<keyword evidence="1" id="KW-0805">Transcription regulation</keyword>
<dbReference type="GO" id="GO:0003677">
    <property type="term" value="F:DNA binding"/>
    <property type="evidence" value="ECO:0007669"/>
    <property type="project" value="UniProtKB-KW"/>
</dbReference>
<dbReference type="PANTHER" id="PTHR33164">
    <property type="entry name" value="TRANSCRIPTIONAL REGULATOR, MARR FAMILY"/>
    <property type="match status" value="1"/>
</dbReference>
<evidence type="ECO:0000256" key="3">
    <source>
        <dbReference type="ARBA" id="ARBA00023163"/>
    </source>
</evidence>
<dbReference type="PANTHER" id="PTHR33164:SF99">
    <property type="entry name" value="MARR FAMILY REGULATORY PROTEIN"/>
    <property type="match status" value="1"/>
</dbReference>
<keyword evidence="2" id="KW-0238">DNA-binding</keyword>
<dbReference type="KEGG" id="kbs:EPA93_45510"/>
<gene>
    <name evidence="5" type="ORF">EPA93_45510</name>
</gene>
<sequence>MQESEREHSGFLIGALVNIPTAILMRRVQEGLIAAGFHELRPAHTPVFQLLAPQGSRVTDLAEQAGIAKQSMGYLIDYLEKHGYVERIPDPTDGRAQLVRRTPRGWEVNQVSAQLVWEIQQEWTQLLGEERMKHLMSLLSELVSLLGEQYNESVAEWSRLRKT</sequence>
<accession>A0A4P6K3R4</accession>
<dbReference type="PROSITE" id="PS01117">
    <property type="entry name" value="HTH_MARR_1"/>
    <property type="match status" value="1"/>
</dbReference>
<keyword evidence="3" id="KW-0804">Transcription</keyword>
<keyword evidence="6" id="KW-1185">Reference proteome</keyword>
<dbReference type="OrthoDB" id="122135at2"/>
<dbReference type="InterPro" id="IPR036390">
    <property type="entry name" value="WH_DNA-bd_sf"/>
</dbReference>
<dbReference type="SMART" id="SM00347">
    <property type="entry name" value="HTH_MARR"/>
    <property type="match status" value="1"/>
</dbReference>
<dbReference type="SUPFAM" id="SSF46785">
    <property type="entry name" value="Winged helix' DNA-binding domain"/>
    <property type="match status" value="1"/>
</dbReference>
<dbReference type="PROSITE" id="PS50995">
    <property type="entry name" value="HTH_MARR_2"/>
    <property type="match status" value="1"/>
</dbReference>
<dbReference type="RefSeq" id="WP_129893908.1">
    <property type="nucleotide sequence ID" value="NZ_CP035758.1"/>
</dbReference>
<feature type="domain" description="HTH marR-type" evidence="4">
    <location>
        <begin position="1"/>
        <end position="144"/>
    </location>
</feature>
<dbReference type="InterPro" id="IPR000835">
    <property type="entry name" value="HTH_MarR-typ"/>
</dbReference>
<evidence type="ECO:0000313" key="5">
    <source>
        <dbReference type="EMBL" id="QBD82839.1"/>
    </source>
</evidence>
<dbReference type="InterPro" id="IPR023187">
    <property type="entry name" value="Tscrpt_reg_MarR-type_CS"/>
</dbReference>
<dbReference type="Proteomes" id="UP000290365">
    <property type="component" value="Chromosome"/>
</dbReference>
<dbReference type="Pfam" id="PF12802">
    <property type="entry name" value="MarR_2"/>
    <property type="match status" value="1"/>
</dbReference>
<proteinExistence type="predicted"/>
<name>A0A4P6K3R4_KTERU</name>
<protein>
    <submittedName>
        <fullName evidence="5">MarR family transcriptional regulator</fullName>
    </submittedName>
</protein>
<dbReference type="InterPro" id="IPR039422">
    <property type="entry name" value="MarR/SlyA-like"/>
</dbReference>
<dbReference type="GO" id="GO:0006950">
    <property type="term" value="P:response to stress"/>
    <property type="evidence" value="ECO:0007669"/>
    <property type="project" value="TreeGrafter"/>
</dbReference>
<dbReference type="GO" id="GO:0003700">
    <property type="term" value="F:DNA-binding transcription factor activity"/>
    <property type="evidence" value="ECO:0007669"/>
    <property type="project" value="InterPro"/>
</dbReference>